<dbReference type="Pfam" id="PF07495">
    <property type="entry name" value="Y_Y_Y"/>
    <property type="match status" value="1"/>
</dbReference>
<dbReference type="InterPro" id="IPR011123">
    <property type="entry name" value="Y_Y_Y"/>
</dbReference>
<dbReference type="PROSITE" id="PS50110">
    <property type="entry name" value="RESPONSE_REGULATORY"/>
    <property type="match status" value="1"/>
</dbReference>
<dbReference type="InterPro" id="IPR004358">
    <property type="entry name" value="Sig_transdc_His_kin-like_C"/>
</dbReference>
<dbReference type="Pfam" id="PF00990">
    <property type="entry name" value="GGDEF"/>
    <property type="match status" value="1"/>
</dbReference>
<evidence type="ECO:0000259" key="9">
    <source>
        <dbReference type="PROSITE" id="PS50887"/>
    </source>
</evidence>
<dbReference type="InterPro" id="IPR013783">
    <property type="entry name" value="Ig-like_fold"/>
</dbReference>
<dbReference type="EMBL" id="CP071793">
    <property type="protein sequence ID" value="QTD47909.1"/>
    <property type="molecule type" value="Genomic_DNA"/>
</dbReference>
<dbReference type="InterPro" id="IPR003961">
    <property type="entry name" value="FN3_dom"/>
</dbReference>
<dbReference type="SUPFAM" id="SSF47384">
    <property type="entry name" value="Homodimeric domain of signal transducing histidine kinase"/>
    <property type="match status" value="1"/>
</dbReference>
<dbReference type="SUPFAM" id="SSF52172">
    <property type="entry name" value="CheY-like"/>
    <property type="match status" value="1"/>
</dbReference>
<dbReference type="InterPro" id="IPR029016">
    <property type="entry name" value="GAF-like_dom_sf"/>
</dbReference>
<dbReference type="Gene3D" id="3.30.565.10">
    <property type="entry name" value="Histidine kinase-like ATPase, C-terminal domain"/>
    <property type="match status" value="1"/>
</dbReference>
<dbReference type="Gene3D" id="1.10.287.130">
    <property type="match status" value="1"/>
</dbReference>
<dbReference type="CDD" id="cd00146">
    <property type="entry name" value="PKD"/>
    <property type="match status" value="1"/>
</dbReference>
<dbReference type="InterPro" id="IPR003594">
    <property type="entry name" value="HATPase_dom"/>
</dbReference>
<keyword evidence="3 4" id="KW-0597">Phosphoprotein</keyword>
<dbReference type="SUPFAM" id="SSF55874">
    <property type="entry name" value="ATPase domain of HSP90 chaperone/DNA topoisomerase II/histidine kinase"/>
    <property type="match status" value="1"/>
</dbReference>
<dbReference type="CDD" id="cd00082">
    <property type="entry name" value="HisKA"/>
    <property type="match status" value="1"/>
</dbReference>
<dbReference type="Gene3D" id="2.130.10.10">
    <property type="entry name" value="YVTN repeat-like/Quinoprotein amine dehydrogenase"/>
    <property type="match status" value="3"/>
</dbReference>
<dbReference type="Proteomes" id="UP000663929">
    <property type="component" value="Chromosome"/>
</dbReference>
<evidence type="ECO:0000259" key="8">
    <source>
        <dbReference type="PROSITE" id="PS50110"/>
    </source>
</evidence>
<dbReference type="Gene3D" id="3.30.70.270">
    <property type="match status" value="1"/>
</dbReference>
<dbReference type="SMART" id="SM00387">
    <property type="entry name" value="HATPase_c"/>
    <property type="match status" value="1"/>
</dbReference>
<dbReference type="InterPro" id="IPR011110">
    <property type="entry name" value="Reg_prop"/>
</dbReference>
<dbReference type="GO" id="GO:0000155">
    <property type="term" value="F:phosphorelay sensor kinase activity"/>
    <property type="evidence" value="ECO:0007669"/>
    <property type="project" value="InterPro"/>
</dbReference>
<feature type="domain" description="Response regulatory" evidence="8">
    <location>
        <begin position="1087"/>
        <end position="1204"/>
    </location>
</feature>
<dbReference type="CDD" id="cd16922">
    <property type="entry name" value="HATPase_EvgS-ArcB-TorS-like"/>
    <property type="match status" value="1"/>
</dbReference>
<dbReference type="InterPro" id="IPR003661">
    <property type="entry name" value="HisK_dim/P_dom"/>
</dbReference>
<dbReference type="InterPro" id="IPR001789">
    <property type="entry name" value="Sig_transdc_resp-reg_receiver"/>
</dbReference>
<reference evidence="10" key="1">
    <citation type="submission" date="2021-03" db="EMBL/GenBank/DDBJ databases">
        <title>Acanthopleuribacteraceae sp. M133.</title>
        <authorList>
            <person name="Wang G."/>
        </authorList>
    </citation>
    <scope>NUCLEOTIDE SEQUENCE</scope>
    <source>
        <strain evidence="10">M133</strain>
    </source>
</reference>
<dbReference type="RefSeq" id="WP_237377576.1">
    <property type="nucleotide sequence ID" value="NZ_CP071793.1"/>
</dbReference>
<dbReference type="SUPFAM" id="SSF55073">
    <property type="entry name" value="Nucleotide cyclase"/>
    <property type="match status" value="1"/>
</dbReference>
<dbReference type="Gene3D" id="3.30.450.40">
    <property type="match status" value="1"/>
</dbReference>
<evidence type="ECO:0000313" key="10">
    <source>
        <dbReference type="EMBL" id="QTD47909.1"/>
    </source>
</evidence>
<dbReference type="SUPFAM" id="SSF49265">
    <property type="entry name" value="Fibronectin type III"/>
    <property type="match status" value="1"/>
</dbReference>
<dbReference type="Pfam" id="PF00072">
    <property type="entry name" value="Response_reg"/>
    <property type="match status" value="1"/>
</dbReference>
<dbReference type="Gene3D" id="3.40.50.2300">
    <property type="match status" value="1"/>
</dbReference>
<dbReference type="Gene3D" id="2.60.40.10">
    <property type="entry name" value="Immunoglobulins"/>
    <property type="match status" value="1"/>
</dbReference>
<dbReference type="PANTHER" id="PTHR43547">
    <property type="entry name" value="TWO-COMPONENT HISTIDINE KINASE"/>
    <property type="match status" value="1"/>
</dbReference>
<dbReference type="InterPro" id="IPR015943">
    <property type="entry name" value="WD40/YVTN_repeat-like_dom_sf"/>
</dbReference>
<dbReference type="Pfam" id="PF00512">
    <property type="entry name" value="HisKA"/>
    <property type="match status" value="1"/>
</dbReference>
<evidence type="ECO:0000313" key="11">
    <source>
        <dbReference type="Proteomes" id="UP000663929"/>
    </source>
</evidence>
<dbReference type="InterPro" id="IPR000160">
    <property type="entry name" value="GGDEF_dom"/>
</dbReference>
<name>A0A8A4TCT2_SULCO</name>
<evidence type="ECO:0000256" key="4">
    <source>
        <dbReference type="PROSITE-ProRule" id="PRU00169"/>
    </source>
</evidence>
<evidence type="ECO:0000256" key="3">
    <source>
        <dbReference type="ARBA" id="ARBA00022553"/>
    </source>
</evidence>
<dbReference type="InterPro" id="IPR011006">
    <property type="entry name" value="CheY-like_superfamily"/>
</dbReference>
<feature type="domain" description="Histidine kinase" evidence="7">
    <location>
        <begin position="824"/>
        <end position="1042"/>
    </location>
</feature>
<sequence length="1647" mass="184952">MRSLGIEDGLSHATVYCILQDRHGFMWFGTQNGLNRYDGLHIVTYEHGSGRENALNANGVSDMVHDGNGGFWLGTWGGGLDWFDPGTETFVHHEHDPLDPTSLSHNEVQTLLRDSRGRLWIGTSSAGLNRYRPEDKSFDRMSGHPGLDNARIWSLAEDARGSIWAGTDEGIFVLDENDRVTHYDKAWVESRGLTGARVRALMRDNQGAMWLGGEISVARVDSETGEKLPLPFPPNQSNPLQSTITAFFQDRDDAIWIGTLDEGLFRLTPPAEGEEFWRVRLLNYNPSDSNGLTHNDIRSLHQGHGGILWVGTRTGGLNLIDLKTPKFELYHIREQDPFNLALNRVNALYPEAGGPLWVGTLDGLARLDSGNAPPVVYRHDKDDPTTISGNRIRCILEDARGSLWIGTFGNGLNRMDVSSGTFTRYLHDPEDPDSISGNTVLALLEDEELRLWVATYNGLCMLPPDREAFVRCDGPDEVSIEEARPRYNSVIRDRADRLWLGTYESGISRYEPKTGIFTRFIRHDDGSESLASNRIASLHQDREGRIWIGTYDGGLSMLANPDSEPGLAVFRTYQARDGLPNNTVFGILSEDTGVLWVSTDRGLCRFDPKEQTFRRYDPSDGLQGYGFNPRAVAISQDGYFYFGGNRGFNRFQPREVADNPHVPPVHIMDFRVQNQSRHTGLLDPSRHLQVNYDDTMVTFAYVALDYTVPEKNRYAYKLENFDRDWIDADHRTEVTYTNLHPGTYRFRVRATNNDGVWNEAGTSVMLTVIPPPWQTWWAYGLYVFALFCLVLASFYYQKQKLRSERAMNKGLRQLDKLKDEFLASTSHELRTPLNGMIGIVQSLLDGVAGDLSDRARANLKMVRASGTRLVNLVSDIMDFSKLKNQSLDLNLRGLDLRAATDVVLTILHPLVSGKDVALVNAVEPTLPPVRADEDRLQQILINLVANGIKFTESGHVRVSAKQRGGTVEIRVSDTGVGMNEEKLDTVFDTHESGTQPGVRVRYGGSLGLAITKRLVELHGGRIEIDSSEGVGTTVLFTLPIGEAGTGFYTVNELIGEHTDPSLPMDAGTTTGGEDSDDREPGRPRRFHVLIVEDESLNRRLMANHLTLMGYRVTEMVTGTEAIRALQNGQKYDLVLLDVIMPRMSGYEVCRKIREMYAVQDLPVIFLAAKHQISDVVAGFESGGNDYITKPISKDELVSRINTHISLLDTHRNLELKVVERTRELAARNSELESLDDIVKAVNREMELNQVLETLLHRTMSLFSQAERATFLVWEPDDEVYRFAASVGYVLDDLRPVTFTHEELVTHDVDNQEEIEKGIYVIRDCEDITIAKRLRNMIAPRSMLVMTVAPRERLEGVLVLINNEDHDAFDAADAHKLNRFREHAIAAISKARVLQELRTKNDAIVAQSEELRSKNQELREAYRKLEEVSLTDPLTGLRNRRFLVKHIHRDVHKVLRDYSEPGADTFGNSDMIFFLLDVDHFKMVNDNHGHAAGDRVLVQIAEILVNTCRQSDIIVRWGGEEFLVVSRFTNRENAPDVAERIRSTVEKHHFSIGGGDTVRRTCSIGFACLPFLSDAPGTMSWEQVVDIADHALYAAKRSGRNAWVGVAAAGSDHRADLFKGIREDLEGCKEAGEVEILSSLELNSLVFH</sequence>
<dbReference type="SUPFAM" id="SSF63829">
    <property type="entry name" value="Calcium-dependent phosphotriesterase"/>
    <property type="match status" value="3"/>
</dbReference>
<dbReference type="Pfam" id="PF07494">
    <property type="entry name" value="Reg_prop"/>
    <property type="match status" value="5"/>
</dbReference>
<dbReference type="SMART" id="SM00267">
    <property type="entry name" value="GGDEF"/>
    <property type="match status" value="1"/>
</dbReference>
<dbReference type="PROSITE" id="PS50109">
    <property type="entry name" value="HIS_KIN"/>
    <property type="match status" value="1"/>
</dbReference>
<accession>A0A8A4TCT2</accession>
<dbReference type="CDD" id="cd01949">
    <property type="entry name" value="GGDEF"/>
    <property type="match status" value="1"/>
</dbReference>
<dbReference type="InterPro" id="IPR036890">
    <property type="entry name" value="HATPase_C_sf"/>
</dbReference>
<dbReference type="SMART" id="SM00448">
    <property type="entry name" value="REC"/>
    <property type="match status" value="1"/>
</dbReference>
<keyword evidence="5" id="KW-0175">Coiled coil</keyword>
<dbReference type="InterPro" id="IPR043128">
    <property type="entry name" value="Rev_trsase/Diguanyl_cyclase"/>
</dbReference>
<dbReference type="InterPro" id="IPR036097">
    <property type="entry name" value="HisK_dim/P_sf"/>
</dbReference>
<dbReference type="KEGG" id="scor:J3U87_20175"/>
<dbReference type="PANTHER" id="PTHR43547:SF2">
    <property type="entry name" value="HYBRID SIGNAL TRANSDUCTION HISTIDINE KINASE C"/>
    <property type="match status" value="1"/>
</dbReference>
<dbReference type="CDD" id="cd17574">
    <property type="entry name" value="REC_OmpR"/>
    <property type="match status" value="1"/>
</dbReference>
<dbReference type="PROSITE" id="PS50887">
    <property type="entry name" value="GGDEF"/>
    <property type="match status" value="1"/>
</dbReference>
<feature type="coiled-coil region" evidence="5">
    <location>
        <begin position="1393"/>
        <end position="1430"/>
    </location>
</feature>
<dbReference type="InterPro" id="IPR005467">
    <property type="entry name" value="His_kinase_dom"/>
</dbReference>
<evidence type="ECO:0000256" key="5">
    <source>
        <dbReference type="SAM" id="Coils"/>
    </source>
</evidence>
<feature type="region of interest" description="Disordered" evidence="6">
    <location>
        <begin position="1058"/>
        <end position="1083"/>
    </location>
</feature>
<proteinExistence type="predicted"/>
<comment type="catalytic activity">
    <reaction evidence="1">
        <text>ATP + protein L-histidine = ADP + protein N-phospho-L-histidine.</text>
        <dbReference type="EC" id="2.7.13.3"/>
    </reaction>
</comment>
<dbReference type="EC" id="2.7.13.3" evidence="2"/>
<evidence type="ECO:0000256" key="1">
    <source>
        <dbReference type="ARBA" id="ARBA00000085"/>
    </source>
</evidence>
<feature type="modified residue" description="4-aspartylphosphate" evidence="4">
    <location>
        <position position="1137"/>
    </location>
</feature>
<dbReference type="InterPro" id="IPR036116">
    <property type="entry name" value="FN3_sf"/>
</dbReference>
<keyword evidence="11" id="KW-1185">Reference proteome</keyword>
<dbReference type="SUPFAM" id="SSF55781">
    <property type="entry name" value="GAF domain-like"/>
    <property type="match status" value="1"/>
</dbReference>
<dbReference type="NCBIfam" id="TIGR00254">
    <property type="entry name" value="GGDEF"/>
    <property type="match status" value="1"/>
</dbReference>
<dbReference type="Pfam" id="PF02518">
    <property type="entry name" value="HATPase_c"/>
    <property type="match status" value="1"/>
</dbReference>
<dbReference type="FunFam" id="3.30.70.270:FF:000001">
    <property type="entry name" value="Diguanylate cyclase domain protein"/>
    <property type="match status" value="1"/>
</dbReference>
<dbReference type="PRINTS" id="PR00344">
    <property type="entry name" value="BCTRLSENSOR"/>
</dbReference>
<evidence type="ECO:0000256" key="6">
    <source>
        <dbReference type="SAM" id="MobiDB-lite"/>
    </source>
</evidence>
<evidence type="ECO:0000259" key="7">
    <source>
        <dbReference type="PROSITE" id="PS50109"/>
    </source>
</evidence>
<evidence type="ECO:0000256" key="2">
    <source>
        <dbReference type="ARBA" id="ARBA00012438"/>
    </source>
</evidence>
<dbReference type="CDD" id="cd00063">
    <property type="entry name" value="FN3"/>
    <property type="match status" value="1"/>
</dbReference>
<dbReference type="InterPro" id="IPR029787">
    <property type="entry name" value="Nucleotide_cyclase"/>
</dbReference>
<gene>
    <name evidence="10" type="ORF">J3U87_20175</name>
</gene>
<protein>
    <recommendedName>
        <fullName evidence="2">histidine kinase</fullName>
        <ecNumber evidence="2">2.7.13.3</ecNumber>
    </recommendedName>
</protein>
<dbReference type="SMART" id="SM00388">
    <property type="entry name" value="HisKA"/>
    <property type="match status" value="1"/>
</dbReference>
<feature type="domain" description="GGDEF" evidence="9">
    <location>
        <begin position="1468"/>
        <end position="1607"/>
    </location>
</feature>
<organism evidence="10 11">
    <name type="scientific">Sulfidibacter corallicola</name>
    <dbReference type="NCBI Taxonomy" id="2818388"/>
    <lineage>
        <taxon>Bacteria</taxon>
        <taxon>Pseudomonadati</taxon>
        <taxon>Acidobacteriota</taxon>
        <taxon>Holophagae</taxon>
        <taxon>Acanthopleuribacterales</taxon>
        <taxon>Acanthopleuribacteraceae</taxon>
        <taxon>Sulfidibacter</taxon>
    </lineage>
</organism>